<dbReference type="FunFam" id="3.90.550.10:FF:000122">
    <property type="entry name" value="Dolichol-phosphate mannosyltransferase subunit 1"/>
    <property type="match status" value="1"/>
</dbReference>
<dbReference type="GO" id="GO:0006488">
    <property type="term" value="P:dolichol-linked oligosaccharide biosynthetic process"/>
    <property type="evidence" value="ECO:0007669"/>
    <property type="project" value="TreeGrafter"/>
</dbReference>
<dbReference type="Proteomes" id="UP000053144">
    <property type="component" value="Chromosome 1"/>
</dbReference>
<comment type="similarity">
    <text evidence="1 4">Belongs to the glycosyltransferase 2 family.</text>
</comment>
<comment type="pathway">
    <text evidence="4">Protein modification; protein glycosylation.</text>
</comment>
<accession>A0A0L9TMB1</accession>
<dbReference type="PANTHER" id="PTHR43398">
    <property type="entry name" value="DOLICHOL-PHOSPHATE MANNOSYLTRANSFERASE SUBUNIT 1"/>
    <property type="match status" value="1"/>
</dbReference>
<dbReference type="InterPro" id="IPR039528">
    <property type="entry name" value="DPM1-like"/>
</dbReference>
<dbReference type="STRING" id="3914.A0A0L9TMB1"/>
<evidence type="ECO:0000313" key="7">
    <source>
        <dbReference type="EMBL" id="KOM31572.1"/>
    </source>
</evidence>
<evidence type="ECO:0000256" key="3">
    <source>
        <dbReference type="ARBA" id="ARBA00022679"/>
    </source>
</evidence>
<evidence type="ECO:0000259" key="6">
    <source>
        <dbReference type="Pfam" id="PF01593"/>
    </source>
</evidence>
<keyword evidence="2 4" id="KW-0328">Glycosyltransferase</keyword>
<dbReference type="SUPFAM" id="SSF53448">
    <property type="entry name" value="Nucleotide-diphospho-sugar transferases"/>
    <property type="match status" value="1"/>
</dbReference>
<evidence type="ECO:0000256" key="4">
    <source>
        <dbReference type="RuleBase" id="RU365083"/>
    </source>
</evidence>
<dbReference type="AlphaFoldDB" id="A0A0L9TMB1"/>
<evidence type="ECO:0000259" key="5">
    <source>
        <dbReference type="Pfam" id="PF00535"/>
    </source>
</evidence>
<organism evidence="7 8">
    <name type="scientific">Phaseolus angularis</name>
    <name type="common">Azuki bean</name>
    <name type="synonym">Vigna angularis</name>
    <dbReference type="NCBI Taxonomy" id="3914"/>
    <lineage>
        <taxon>Eukaryota</taxon>
        <taxon>Viridiplantae</taxon>
        <taxon>Streptophyta</taxon>
        <taxon>Embryophyta</taxon>
        <taxon>Tracheophyta</taxon>
        <taxon>Spermatophyta</taxon>
        <taxon>Magnoliopsida</taxon>
        <taxon>eudicotyledons</taxon>
        <taxon>Gunneridae</taxon>
        <taxon>Pentapetalae</taxon>
        <taxon>rosids</taxon>
        <taxon>fabids</taxon>
        <taxon>Fabales</taxon>
        <taxon>Fabaceae</taxon>
        <taxon>Papilionoideae</taxon>
        <taxon>50 kb inversion clade</taxon>
        <taxon>NPAAA clade</taxon>
        <taxon>indigoferoid/millettioid clade</taxon>
        <taxon>Phaseoleae</taxon>
        <taxon>Vigna</taxon>
    </lineage>
</organism>
<dbReference type="GO" id="GO:0006506">
    <property type="term" value="P:GPI anchor biosynthetic process"/>
    <property type="evidence" value="ECO:0007669"/>
    <property type="project" value="TreeGrafter"/>
</dbReference>
<dbReference type="InterPro" id="IPR029044">
    <property type="entry name" value="Nucleotide-diphossugar_trans"/>
</dbReference>
<comment type="function">
    <text evidence="4">Transfers mannose from GDP-mannose to dolichol monophosphate to form dolichol phosphate mannose (Dol-P-Man) which is the mannosyl donor in pathways leading to N-glycosylation, glycosyl phosphatidylinositol membrane anchoring, and O-mannosylation of proteins.</text>
</comment>
<dbReference type="Gramene" id="KOM31572">
    <property type="protein sequence ID" value="KOM31572"/>
    <property type="gene ID" value="LR48_Vigan01g112700"/>
</dbReference>
<gene>
    <name evidence="7" type="ORF">LR48_Vigan01g112700</name>
</gene>
<evidence type="ECO:0000256" key="1">
    <source>
        <dbReference type="ARBA" id="ARBA00006739"/>
    </source>
</evidence>
<dbReference type="InterPro" id="IPR002937">
    <property type="entry name" value="Amino_oxidase"/>
</dbReference>
<name>A0A0L9TMB1_PHAAN</name>
<comment type="catalytic activity">
    <reaction evidence="4">
        <text>a di-trans,poly-cis-dolichyl phosphate + GDP-alpha-D-mannose = a di-trans,poly-cis-dolichyl beta-D-mannosyl phosphate + GDP</text>
        <dbReference type="Rhea" id="RHEA:21184"/>
        <dbReference type="Rhea" id="RHEA-COMP:19498"/>
        <dbReference type="Rhea" id="RHEA-COMP:19501"/>
        <dbReference type="ChEBI" id="CHEBI:57527"/>
        <dbReference type="ChEBI" id="CHEBI:57683"/>
        <dbReference type="ChEBI" id="CHEBI:58189"/>
        <dbReference type="ChEBI" id="CHEBI:58211"/>
    </reaction>
</comment>
<dbReference type="InterPro" id="IPR001173">
    <property type="entry name" value="Glyco_trans_2-like"/>
</dbReference>
<sequence length="353" mass="39692">MDGQHQKQKNKYSIIVPTYNERLNIGLIVYLIFKHLREADFEIIIVDDGSPDGTQDVVKQLQQVYGEDRILLRARPRKLGLGTAYIHGMKHASGNFVVIMDADLSHHPKYLPAFISKQLETGADIVTGTRYVKGGGVHGWNLMRKLTSRGANVLAQTLLWPGVSDLTGSFSVVWDDAGDYFEATDERRNSRGHCFMFCNVRNAVGAPVLIALEVGKVAIDGQSWSSSDHIKHALKVLRNFFGQDSVPDPVAYVVTDWGTIWGAMMSGLRESIPKIDILSNENDYIAEVEAWEAAREQLDSKKDEVRDVIKRLDAVRLVESSLAKSIYEMLEVNRIQKEWKTFEEDLPPPKPPD</sequence>
<keyword evidence="4" id="KW-0256">Endoplasmic reticulum</keyword>
<dbReference type="Gene3D" id="3.90.550.10">
    <property type="entry name" value="Spore Coat Polysaccharide Biosynthesis Protein SpsA, Chain A"/>
    <property type="match status" value="1"/>
</dbReference>
<dbReference type="PANTHER" id="PTHR43398:SF1">
    <property type="entry name" value="DOLICHOL-PHOSPHATE MANNOSYLTRANSFERASE SUBUNIT 1"/>
    <property type="match status" value="1"/>
</dbReference>
<dbReference type="EMBL" id="CM003371">
    <property type="protein sequence ID" value="KOM31572.1"/>
    <property type="molecule type" value="Genomic_DNA"/>
</dbReference>
<dbReference type="EC" id="2.4.1.83" evidence="4"/>
<dbReference type="Pfam" id="PF00535">
    <property type="entry name" value="Glycos_transf_2"/>
    <property type="match status" value="1"/>
</dbReference>
<proteinExistence type="inferred from homology"/>
<dbReference type="GO" id="GO:0016491">
    <property type="term" value="F:oxidoreductase activity"/>
    <property type="evidence" value="ECO:0007669"/>
    <property type="project" value="InterPro"/>
</dbReference>
<dbReference type="GO" id="GO:0035269">
    <property type="term" value="P:protein O-linked glycosylation via mannose"/>
    <property type="evidence" value="ECO:0007669"/>
    <property type="project" value="TreeGrafter"/>
</dbReference>
<evidence type="ECO:0000256" key="2">
    <source>
        <dbReference type="ARBA" id="ARBA00022676"/>
    </source>
</evidence>
<reference evidence="8" key="1">
    <citation type="journal article" date="2015" name="Proc. Natl. Acad. Sci. U.S.A.">
        <title>Genome sequencing of adzuki bean (Vigna angularis) provides insight into high starch and low fat accumulation and domestication.</title>
        <authorList>
            <person name="Yang K."/>
            <person name="Tian Z."/>
            <person name="Chen C."/>
            <person name="Luo L."/>
            <person name="Zhao B."/>
            <person name="Wang Z."/>
            <person name="Yu L."/>
            <person name="Li Y."/>
            <person name="Sun Y."/>
            <person name="Li W."/>
            <person name="Chen Y."/>
            <person name="Li Y."/>
            <person name="Zhang Y."/>
            <person name="Ai D."/>
            <person name="Zhao J."/>
            <person name="Shang C."/>
            <person name="Ma Y."/>
            <person name="Wu B."/>
            <person name="Wang M."/>
            <person name="Gao L."/>
            <person name="Sun D."/>
            <person name="Zhang P."/>
            <person name="Guo F."/>
            <person name="Wang W."/>
            <person name="Li Y."/>
            <person name="Wang J."/>
            <person name="Varshney R.K."/>
            <person name="Wang J."/>
            <person name="Ling H.Q."/>
            <person name="Wan P."/>
        </authorList>
    </citation>
    <scope>NUCLEOTIDE SEQUENCE</scope>
    <source>
        <strain evidence="8">cv. Jingnong 6</strain>
    </source>
</reference>
<feature type="domain" description="Amine oxidase" evidence="6">
    <location>
        <begin position="174"/>
        <end position="259"/>
    </location>
</feature>
<dbReference type="Gene3D" id="3.90.660.10">
    <property type="match status" value="1"/>
</dbReference>
<dbReference type="Pfam" id="PF01593">
    <property type="entry name" value="Amino_oxidase"/>
    <property type="match status" value="1"/>
</dbReference>
<protein>
    <recommendedName>
        <fullName evidence="4">Dolichol-phosphate mannosyltransferase subunit 1</fullName>
        <ecNumber evidence="4">2.4.1.83</ecNumber>
    </recommendedName>
</protein>
<feature type="domain" description="Glycosyltransferase 2-like" evidence="5">
    <location>
        <begin position="13"/>
        <end position="173"/>
    </location>
</feature>
<dbReference type="SUPFAM" id="SSF54373">
    <property type="entry name" value="FAD-linked reductases, C-terminal domain"/>
    <property type="match status" value="1"/>
</dbReference>
<keyword evidence="3 4" id="KW-0808">Transferase</keyword>
<dbReference type="GO" id="GO:0004582">
    <property type="term" value="F:dolichyl-phosphate beta-D-mannosyltransferase activity"/>
    <property type="evidence" value="ECO:0007669"/>
    <property type="project" value="UniProtKB-UniRule"/>
</dbReference>
<comment type="subunit">
    <text evidence="4">Component of the dolichol-phosphate mannose (DPM) synthase complex.</text>
</comment>
<evidence type="ECO:0000313" key="8">
    <source>
        <dbReference type="Proteomes" id="UP000053144"/>
    </source>
</evidence>
<dbReference type="GO" id="GO:0005789">
    <property type="term" value="C:endoplasmic reticulum membrane"/>
    <property type="evidence" value="ECO:0007669"/>
    <property type="project" value="TreeGrafter"/>
</dbReference>
<dbReference type="CDD" id="cd06442">
    <property type="entry name" value="DPM1_like"/>
    <property type="match status" value="1"/>
</dbReference>
<dbReference type="UniPathway" id="UPA00378"/>
<comment type="subcellular location">
    <subcellularLocation>
        <location evidence="4">Endoplasmic reticulum</location>
    </subcellularLocation>
</comment>